<dbReference type="PANTHER" id="PTHR14647:SF87">
    <property type="entry name" value="PUTATIVE-RELATED"/>
    <property type="match status" value="1"/>
</dbReference>
<keyword evidence="9" id="KW-0325">Glycoprotein</keyword>
<dbReference type="PANTHER" id="PTHR14647">
    <property type="entry name" value="GALACTOSE-3-O-SULFOTRANSFERASE"/>
    <property type="match status" value="1"/>
</dbReference>
<feature type="compositionally biased region" description="Basic residues" evidence="10">
    <location>
        <begin position="855"/>
        <end position="866"/>
    </location>
</feature>
<dbReference type="OrthoDB" id="514299at2759"/>
<accession>A0A836C6R4</accession>
<gene>
    <name evidence="12" type="ORF">HYH03_001216</name>
</gene>
<name>A0A836C6R4_9CHLO</name>
<evidence type="ECO:0000256" key="3">
    <source>
        <dbReference type="ARBA" id="ARBA00022679"/>
    </source>
</evidence>
<feature type="compositionally biased region" description="Low complexity" evidence="10">
    <location>
        <begin position="625"/>
        <end position="651"/>
    </location>
</feature>
<sequence length="1057" mass="109749">MTRVRLQQAVVLLAALAAFFLPAQGRRSGPLHDFNCQKVAFYKTHKTGSTTLGGVMFRAAVEQNMSIYQTDKAHYITVGYKEATHLLGRVDMVLRHIRFSEASTWHANTRSFYARALGTSDYGFVTVLRHPVDRYISDFYYYTEPEARRRGKPVSLAQWAAEGRGGNRMASEFSVRNEIGANEFVASEMMTDGLYLPVELLDYGLAMLAGACGWGLSQVLYLSVNSNSGGERYGHVKLQSRPDMETLALEDPTLLSRISKLNDLDSVLYGAAQASMLARLAPTGPDGGAAASALASAATRLTAARKRLEAECRDVITAPNGSTASASGSGSDGLSASELTGLCTWFSLTDSTYERLPSEDTGYVMPDTAVPAHGDPPPTSWPLSQVLASVKKHLVRYEDPGVKYYHSVLSVRVAVPTAAQASYIYGVSAPMAAPRRARSAAEASRVAAEAEMRAMASSGGGGGSSGGAMDAAEMQAGTAATIPAATTPAAVTAGAATSASAASGAVGGGAEGGAAAAASARHASQHRRRLAEGSASSGAQRSSSRSLPPLDAAGAAAALSAAVRLWAAHHAGEGVHHLAFCVDGLDPDQRDLVTKAAAAGIQDSDAASYTSYEVIECGPPTTPKAAAGLSGAGSSSAATPTAATDGGTEGDGTAETDYGDDYEDDDEDVDAASQPQEAVPKEEEVDKEVAAAKAFLAEQLADSSPLGQLSLRARWYASVHDLQHLLHGNRGTVRSVLLSYEATLPQAGRVCAPVLPWQAAPFGVPLFHDLTKEEQAAERLLEEASGGGAATSTSGGTQEREQWPGPGPGDREPRLRGGAWDQVEGGIGRGHAGPGRGHVGPGTGPGQGLGPMGGRRFRRRRRHRRMGSVPEDWGEAGLAGGAVQHGQWPAFGGGGGGGTGGGGAAAFAGGSGGIGRRAAAEAGAGATAAEAEAGRSLLSSSSTEGGGAGTAQAPYAACVRQPCKLEKKGMYHCVMLKSMPHLRRTKVYNSVGKPLPLGRASYKQSYKSPEGQRLEVVHLLPPSKDDLRLESRLAGAQPIKCTNLPLPRLLVPWCPRS</sequence>
<keyword evidence="5" id="KW-0735">Signal-anchor</keyword>
<protein>
    <submittedName>
        <fullName evidence="12">Uncharacterized protein</fullName>
    </submittedName>
</protein>
<dbReference type="InterPro" id="IPR027417">
    <property type="entry name" value="P-loop_NTPase"/>
</dbReference>
<keyword evidence="11" id="KW-0732">Signal</keyword>
<feature type="compositionally biased region" description="Acidic residues" evidence="10">
    <location>
        <begin position="652"/>
        <end position="670"/>
    </location>
</feature>
<dbReference type="GO" id="GO:0001733">
    <property type="term" value="F:galactosylceramide sulfotransferase activity"/>
    <property type="evidence" value="ECO:0007669"/>
    <property type="project" value="InterPro"/>
</dbReference>
<dbReference type="AlphaFoldDB" id="A0A836C6R4"/>
<keyword evidence="8" id="KW-0472">Membrane</keyword>
<feature type="compositionally biased region" description="Low complexity" evidence="10">
    <location>
        <begin position="533"/>
        <end position="549"/>
    </location>
</feature>
<comment type="caution">
    <text evidence="12">The sequence shown here is derived from an EMBL/GenBank/DDBJ whole genome shotgun (WGS) entry which is preliminary data.</text>
</comment>
<evidence type="ECO:0000256" key="6">
    <source>
        <dbReference type="ARBA" id="ARBA00022989"/>
    </source>
</evidence>
<evidence type="ECO:0000256" key="2">
    <source>
        <dbReference type="ARBA" id="ARBA00008124"/>
    </source>
</evidence>
<evidence type="ECO:0000256" key="8">
    <source>
        <dbReference type="ARBA" id="ARBA00023136"/>
    </source>
</evidence>
<evidence type="ECO:0000313" key="12">
    <source>
        <dbReference type="EMBL" id="KAG2501433.1"/>
    </source>
</evidence>
<evidence type="ECO:0000256" key="9">
    <source>
        <dbReference type="ARBA" id="ARBA00023180"/>
    </source>
</evidence>
<feature type="compositionally biased region" description="Gly residues" evidence="10">
    <location>
        <begin position="825"/>
        <end position="853"/>
    </location>
</feature>
<evidence type="ECO:0000256" key="10">
    <source>
        <dbReference type="SAM" id="MobiDB-lite"/>
    </source>
</evidence>
<dbReference type="InterPro" id="IPR009729">
    <property type="entry name" value="Gal-3-0_sulfotransfrase"/>
</dbReference>
<evidence type="ECO:0000256" key="11">
    <source>
        <dbReference type="SAM" id="SignalP"/>
    </source>
</evidence>
<keyword evidence="13" id="KW-1185">Reference proteome</keyword>
<dbReference type="SUPFAM" id="SSF52540">
    <property type="entry name" value="P-loop containing nucleoside triphosphate hydrolases"/>
    <property type="match status" value="1"/>
</dbReference>
<reference evidence="12" key="1">
    <citation type="journal article" date="2020" name="bioRxiv">
        <title>Comparative genomics of Chlamydomonas.</title>
        <authorList>
            <person name="Craig R.J."/>
            <person name="Hasan A.R."/>
            <person name="Ness R.W."/>
            <person name="Keightley P.D."/>
        </authorList>
    </citation>
    <scope>NUCLEOTIDE SEQUENCE</scope>
    <source>
        <strain evidence="12">CCAP 11/70</strain>
    </source>
</reference>
<evidence type="ECO:0000256" key="4">
    <source>
        <dbReference type="ARBA" id="ARBA00022692"/>
    </source>
</evidence>
<comment type="subcellular location">
    <subcellularLocation>
        <location evidence="1">Golgi apparatus membrane</location>
        <topology evidence="1">Single-pass type II membrane protein</topology>
    </subcellularLocation>
</comment>
<feature type="region of interest" description="Disordered" evidence="10">
    <location>
        <begin position="780"/>
        <end position="879"/>
    </location>
</feature>
<feature type="chain" id="PRO_5032848738" evidence="11">
    <location>
        <begin position="26"/>
        <end position="1057"/>
    </location>
</feature>
<feature type="signal peptide" evidence="11">
    <location>
        <begin position="1"/>
        <end position="25"/>
    </location>
</feature>
<comment type="similarity">
    <text evidence="2">Belongs to the galactose-3-O-sulfotransferase family.</text>
</comment>
<organism evidence="12 13">
    <name type="scientific">Edaphochlamys debaryana</name>
    <dbReference type="NCBI Taxonomy" id="47281"/>
    <lineage>
        <taxon>Eukaryota</taxon>
        <taxon>Viridiplantae</taxon>
        <taxon>Chlorophyta</taxon>
        <taxon>core chlorophytes</taxon>
        <taxon>Chlorophyceae</taxon>
        <taxon>CS clade</taxon>
        <taxon>Chlamydomonadales</taxon>
        <taxon>Chlamydomonadales incertae sedis</taxon>
        <taxon>Edaphochlamys</taxon>
    </lineage>
</organism>
<dbReference type="Pfam" id="PF06990">
    <property type="entry name" value="Gal-3-0_sulfotr"/>
    <property type="match status" value="1"/>
</dbReference>
<keyword evidence="3" id="KW-0808">Transferase</keyword>
<evidence type="ECO:0000256" key="1">
    <source>
        <dbReference type="ARBA" id="ARBA00004323"/>
    </source>
</evidence>
<feature type="region of interest" description="Disordered" evidence="10">
    <location>
        <begin position="624"/>
        <end position="684"/>
    </location>
</feature>
<dbReference type="EMBL" id="JAEHOE010000002">
    <property type="protein sequence ID" value="KAG2501433.1"/>
    <property type="molecule type" value="Genomic_DNA"/>
</dbReference>
<dbReference type="GO" id="GO:0000139">
    <property type="term" value="C:Golgi membrane"/>
    <property type="evidence" value="ECO:0007669"/>
    <property type="project" value="UniProtKB-SubCell"/>
</dbReference>
<keyword evidence="4" id="KW-0812">Transmembrane</keyword>
<dbReference type="GO" id="GO:0009247">
    <property type="term" value="P:glycolipid biosynthetic process"/>
    <property type="evidence" value="ECO:0007669"/>
    <property type="project" value="InterPro"/>
</dbReference>
<evidence type="ECO:0000313" key="13">
    <source>
        <dbReference type="Proteomes" id="UP000612055"/>
    </source>
</evidence>
<evidence type="ECO:0000256" key="7">
    <source>
        <dbReference type="ARBA" id="ARBA00023034"/>
    </source>
</evidence>
<keyword evidence="7" id="KW-0333">Golgi apparatus</keyword>
<evidence type="ECO:0000256" key="5">
    <source>
        <dbReference type="ARBA" id="ARBA00022968"/>
    </source>
</evidence>
<dbReference type="Proteomes" id="UP000612055">
    <property type="component" value="Unassembled WGS sequence"/>
</dbReference>
<dbReference type="Gene3D" id="3.40.50.300">
    <property type="entry name" value="P-loop containing nucleotide triphosphate hydrolases"/>
    <property type="match status" value="1"/>
</dbReference>
<keyword evidence="6" id="KW-1133">Transmembrane helix</keyword>
<feature type="region of interest" description="Disordered" evidence="10">
    <location>
        <begin position="517"/>
        <end position="549"/>
    </location>
</feature>
<proteinExistence type="inferred from homology"/>